<keyword evidence="3" id="KW-1185">Reference proteome</keyword>
<evidence type="ECO:0000313" key="3">
    <source>
        <dbReference type="Proteomes" id="UP001151760"/>
    </source>
</evidence>
<accession>A0ABQ5BEG6</accession>
<evidence type="ECO:0000256" key="1">
    <source>
        <dbReference type="SAM" id="MobiDB-lite"/>
    </source>
</evidence>
<name>A0ABQ5BEG6_9ASTR</name>
<organism evidence="2 3">
    <name type="scientific">Tanacetum coccineum</name>
    <dbReference type="NCBI Taxonomy" id="301880"/>
    <lineage>
        <taxon>Eukaryota</taxon>
        <taxon>Viridiplantae</taxon>
        <taxon>Streptophyta</taxon>
        <taxon>Embryophyta</taxon>
        <taxon>Tracheophyta</taxon>
        <taxon>Spermatophyta</taxon>
        <taxon>Magnoliopsida</taxon>
        <taxon>eudicotyledons</taxon>
        <taxon>Gunneridae</taxon>
        <taxon>Pentapetalae</taxon>
        <taxon>asterids</taxon>
        <taxon>campanulids</taxon>
        <taxon>Asterales</taxon>
        <taxon>Asteraceae</taxon>
        <taxon>Asteroideae</taxon>
        <taxon>Anthemideae</taxon>
        <taxon>Anthemidinae</taxon>
        <taxon>Tanacetum</taxon>
    </lineage>
</organism>
<evidence type="ECO:0000313" key="2">
    <source>
        <dbReference type="EMBL" id="GJT13251.1"/>
    </source>
</evidence>
<comment type="caution">
    <text evidence="2">The sequence shown here is derived from an EMBL/GenBank/DDBJ whole genome shotgun (WGS) entry which is preliminary data.</text>
</comment>
<feature type="region of interest" description="Disordered" evidence="1">
    <location>
        <begin position="99"/>
        <end position="132"/>
    </location>
</feature>
<evidence type="ECO:0008006" key="4">
    <source>
        <dbReference type="Google" id="ProtNLM"/>
    </source>
</evidence>
<protein>
    <recommendedName>
        <fullName evidence="4">Protein FAR1-RELATED SEQUENCE</fullName>
    </recommendedName>
</protein>
<reference evidence="2" key="1">
    <citation type="journal article" date="2022" name="Int. J. Mol. Sci.">
        <title>Draft Genome of Tanacetum Coccineum: Genomic Comparison of Closely Related Tanacetum-Family Plants.</title>
        <authorList>
            <person name="Yamashiro T."/>
            <person name="Shiraishi A."/>
            <person name="Nakayama K."/>
            <person name="Satake H."/>
        </authorList>
    </citation>
    <scope>NUCLEOTIDE SEQUENCE</scope>
</reference>
<feature type="compositionally biased region" description="Polar residues" evidence="1">
    <location>
        <begin position="112"/>
        <end position="132"/>
    </location>
</feature>
<gene>
    <name evidence="2" type="ORF">Tco_0860293</name>
</gene>
<dbReference type="Proteomes" id="UP001151760">
    <property type="component" value="Unassembled WGS sequence"/>
</dbReference>
<reference evidence="2" key="2">
    <citation type="submission" date="2022-01" db="EMBL/GenBank/DDBJ databases">
        <authorList>
            <person name="Yamashiro T."/>
            <person name="Shiraishi A."/>
            <person name="Satake H."/>
            <person name="Nakayama K."/>
        </authorList>
    </citation>
    <scope>NUCLEOTIDE SEQUENCE</scope>
</reference>
<sequence length="298" mass="34748">MWSRNGRKEVIENDCGMFSSSFIMKKNREQVDVFISLKKHPTAEKMKEWNNDMVCYFIKRWELLIDNDVLNMKADVQNENSSKEMDECMRVNERQMQTTMEKVDTSKALDASSVSIESNGTESQKQDTNSRSVNDVDIRPIYDEEPKAEVQLRLLRYSLKYRYIVQSYKGRTRSLVTEKTDISKNKASRNFDLMINIMTSVHISSGLVFHQMTSDHNCQNFGITAQAMTRQDSKRSKSCPLAQDQLHHDKELEFNYSNHHIAMLEDNQVNNTKSENPEKFRKRSLLDMSLGNDKHLHA</sequence>
<dbReference type="EMBL" id="BQNB010013215">
    <property type="protein sequence ID" value="GJT13251.1"/>
    <property type="molecule type" value="Genomic_DNA"/>
</dbReference>
<proteinExistence type="predicted"/>